<comment type="caution">
    <text evidence="1">The sequence shown here is derived from an EMBL/GenBank/DDBJ whole genome shotgun (WGS) entry which is preliminary data.</text>
</comment>
<name>E3BN79_9VIBR</name>
<sequence>MFARKHWVNMPLQKKTVSATIIDKKVVTQLNADDQYWICVRSRMLGLKYEFLASAHNFSVMNLGGSGRLTYEGKFLVHFEPDKR</sequence>
<reference evidence="1 2" key="1">
    <citation type="journal article" date="2012" name="Int. J. Syst. Evol. Microbiol.">
        <title>Vibrio caribbeanicus sp. nov., isolated from the marine sponge Scleritoderma cyanea.</title>
        <authorList>
            <person name="Hoffmann M."/>
            <person name="Monday S.R."/>
            <person name="Allard M.W."/>
            <person name="Strain E.A."/>
            <person name="Whittaker P."/>
            <person name="Naum M."/>
            <person name="McCarthy P.J."/>
            <person name="Lopez J.V."/>
            <person name="Fischer M."/>
            <person name="Brown E.W."/>
        </authorList>
    </citation>
    <scope>NUCLEOTIDE SEQUENCE [LARGE SCALE GENOMIC DNA]</scope>
    <source>
        <strain evidence="1 2">ATCC BAA-2122</strain>
    </source>
</reference>
<dbReference type="EMBL" id="AEIU01000095">
    <property type="protein sequence ID" value="EFP95462.1"/>
    <property type="molecule type" value="Genomic_DNA"/>
</dbReference>
<dbReference type="Proteomes" id="UP000002943">
    <property type="component" value="Unassembled WGS sequence"/>
</dbReference>
<evidence type="ECO:0000313" key="1">
    <source>
        <dbReference type="EMBL" id="EFP95462.1"/>
    </source>
</evidence>
<evidence type="ECO:0000313" key="2">
    <source>
        <dbReference type="Proteomes" id="UP000002943"/>
    </source>
</evidence>
<dbReference type="AlphaFoldDB" id="E3BN79"/>
<accession>E3BN79</accession>
<proteinExistence type="predicted"/>
<organism evidence="1 2">
    <name type="scientific">Vibrio caribbeanicus ATCC BAA-2122</name>
    <dbReference type="NCBI Taxonomy" id="796620"/>
    <lineage>
        <taxon>Bacteria</taxon>
        <taxon>Pseudomonadati</taxon>
        <taxon>Pseudomonadota</taxon>
        <taxon>Gammaproteobacteria</taxon>
        <taxon>Vibrionales</taxon>
        <taxon>Vibrionaceae</taxon>
        <taxon>Vibrio</taxon>
    </lineage>
</organism>
<keyword evidence="2" id="KW-1185">Reference proteome</keyword>
<protein>
    <submittedName>
        <fullName evidence="1">Uncharacterized protein</fullName>
    </submittedName>
</protein>
<gene>
    <name evidence="1" type="ORF">VIBC2010_04289</name>
</gene>